<dbReference type="EMBL" id="CP070969">
    <property type="protein sequence ID" value="QSF45675.1"/>
    <property type="molecule type" value="Genomic_DNA"/>
</dbReference>
<sequence>MTDTRIEGIPGAETWRMIEPVLKGWSDDQKYYIEDKEDNKLLLRLSAGKSFARKQDEFALIKRFNELDFPMSQALGFGTCSAAGREEQVYMLLTWVEGVPLEDRLTVLAPEEQYKLGIEAGRILKKIHSIPCSNDLSGWEMSMQTKMLRRIKEYEDCPYHLDGDEQAIHYVKENISLIHNVEKVWHHGDFHVGNLIYTPEGGIGVIDFNRWDTGDYAEEFYKVQFFDRELSIPFAKGKLDGYFAGSPPEAFWRRQALYVAYSSLFSIKWAIPFGMDEIQGMLARGRQAFQDYDAFHRYIPRWYTE</sequence>
<organism evidence="2 3">
    <name type="scientific">Paenibacillus tianjinensis</name>
    <dbReference type="NCBI Taxonomy" id="2810347"/>
    <lineage>
        <taxon>Bacteria</taxon>
        <taxon>Bacillati</taxon>
        <taxon>Bacillota</taxon>
        <taxon>Bacilli</taxon>
        <taxon>Bacillales</taxon>
        <taxon>Paenibacillaceae</taxon>
        <taxon>Paenibacillus</taxon>
    </lineage>
</organism>
<dbReference type="PANTHER" id="PTHR41283:SF1">
    <property type="entry name" value="AMINOGLYCOSIDE PHOSPHOTRANSFERASE DOMAIN-CONTAINING PROTEIN"/>
    <property type="match status" value="1"/>
</dbReference>
<dbReference type="Gene3D" id="3.90.1200.10">
    <property type="match status" value="1"/>
</dbReference>
<name>A0ABX7LC09_9BACL</name>
<evidence type="ECO:0000313" key="3">
    <source>
        <dbReference type="Proteomes" id="UP000663452"/>
    </source>
</evidence>
<protein>
    <submittedName>
        <fullName evidence="2">Phosphotransferase</fullName>
    </submittedName>
</protein>
<dbReference type="InterPro" id="IPR002575">
    <property type="entry name" value="Aminoglycoside_PTrfase"/>
</dbReference>
<feature type="domain" description="Aminoglycoside phosphotransferase" evidence="1">
    <location>
        <begin position="18"/>
        <end position="249"/>
    </location>
</feature>
<dbReference type="PANTHER" id="PTHR41283">
    <property type="entry name" value="AMINOGLYCOSIDE PHOSPHOTRANSFERASE"/>
    <property type="match status" value="1"/>
</dbReference>
<proteinExistence type="predicted"/>
<dbReference type="InterPro" id="IPR011009">
    <property type="entry name" value="Kinase-like_dom_sf"/>
</dbReference>
<dbReference type="RefSeq" id="WP_206103207.1">
    <property type="nucleotide sequence ID" value="NZ_CP070969.1"/>
</dbReference>
<dbReference type="SUPFAM" id="SSF56112">
    <property type="entry name" value="Protein kinase-like (PK-like)"/>
    <property type="match status" value="1"/>
</dbReference>
<reference evidence="2 3" key="1">
    <citation type="submission" date="2021-02" db="EMBL/GenBank/DDBJ databases">
        <title>Paenibacillus tianjinensis sp. nov.</title>
        <authorList>
            <person name="Liu H."/>
        </authorList>
    </citation>
    <scope>NUCLEOTIDE SEQUENCE [LARGE SCALE GENOMIC DNA]</scope>
    <source>
        <strain evidence="2 3">TB2019</strain>
    </source>
</reference>
<dbReference type="Proteomes" id="UP000663452">
    <property type="component" value="Chromosome"/>
</dbReference>
<evidence type="ECO:0000313" key="2">
    <source>
        <dbReference type="EMBL" id="QSF45675.1"/>
    </source>
</evidence>
<dbReference type="Pfam" id="PF01636">
    <property type="entry name" value="APH"/>
    <property type="match status" value="1"/>
</dbReference>
<evidence type="ECO:0000259" key="1">
    <source>
        <dbReference type="Pfam" id="PF01636"/>
    </source>
</evidence>
<keyword evidence="3" id="KW-1185">Reference proteome</keyword>
<accession>A0ABX7LC09</accession>
<gene>
    <name evidence="2" type="ORF">JRJ22_03175</name>
</gene>